<dbReference type="NCBIfam" id="NF041471">
    <property type="entry name" value="phage_reg_YmfL"/>
    <property type="match status" value="1"/>
</dbReference>
<gene>
    <name evidence="1" type="ORF">NCTC11801_00542</name>
</gene>
<dbReference type="RefSeq" id="WP_115166520.1">
    <property type="nucleotide sequence ID" value="NZ_CP077317.1"/>
</dbReference>
<evidence type="ECO:0000313" key="1">
    <source>
        <dbReference type="EMBL" id="SUC29639.1"/>
    </source>
</evidence>
<organism evidence="1 2">
    <name type="scientific">Providencia rettgeri</name>
    <dbReference type="NCBI Taxonomy" id="587"/>
    <lineage>
        <taxon>Bacteria</taxon>
        <taxon>Pseudomonadati</taxon>
        <taxon>Pseudomonadota</taxon>
        <taxon>Gammaproteobacteria</taxon>
        <taxon>Enterobacterales</taxon>
        <taxon>Morganellaceae</taxon>
        <taxon>Providencia</taxon>
    </lineage>
</organism>
<evidence type="ECO:0008006" key="3">
    <source>
        <dbReference type="Google" id="ProtNLM"/>
    </source>
</evidence>
<dbReference type="GeneID" id="93671649"/>
<dbReference type="AlphaFoldDB" id="A0A379FLQ3"/>
<dbReference type="EMBL" id="UGTZ01000001">
    <property type="protein sequence ID" value="SUC29639.1"/>
    <property type="molecule type" value="Genomic_DNA"/>
</dbReference>
<reference evidence="1 2" key="1">
    <citation type="submission" date="2018-06" db="EMBL/GenBank/DDBJ databases">
        <authorList>
            <consortium name="Pathogen Informatics"/>
            <person name="Doyle S."/>
        </authorList>
    </citation>
    <scope>NUCLEOTIDE SEQUENCE [LARGE SCALE GENOMIC DNA]</scope>
    <source>
        <strain evidence="1 2">NCTC11801</strain>
    </source>
</reference>
<name>A0A379FLQ3_PRORE</name>
<proteinExistence type="predicted"/>
<evidence type="ECO:0000313" key="2">
    <source>
        <dbReference type="Proteomes" id="UP000254208"/>
    </source>
</evidence>
<accession>A0A379FLQ3</accession>
<dbReference type="InterPro" id="IPR048188">
    <property type="entry name" value="YmfL-like"/>
</dbReference>
<sequence>MCNQTLKEVVKGMCKGYPNGRAGMAGALGMSENTFNNKLYEKNGCRFFELQELEEMEMLSGTALLFEYLKGKRNQIEAGKIKAEPLDKVDLFEIRMNLDAKYGSLYALMQKCVAAGFATDEKLRAMERDLGEIFSYSKGFLESFKTVYRAEKP</sequence>
<protein>
    <recommendedName>
        <fullName evidence="3">Phage protein</fullName>
    </recommendedName>
</protein>
<dbReference type="Proteomes" id="UP000254208">
    <property type="component" value="Unassembled WGS sequence"/>
</dbReference>